<keyword evidence="4" id="KW-1185">Reference proteome</keyword>
<accession>A0ABU0GJB6</accession>
<evidence type="ECO:0000313" key="4">
    <source>
        <dbReference type="Proteomes" id="UP001240250"/>
    </source>
</evidence>
<dbReference type="PANTHER" id="PTHR11895:SF7">
    <property type="entry name" value="GLUTAMYL-TRNA(GLN) AMIDOTRANSFERASE SUBUNIT A, MITOCHONDRIAL"/>
    <property type="match status" value="1"/>
</dbReference>
<evidence type="ECO:0000313" key="3">
    <source>
        <dbReference type="EMBL" id="MDQ0425441.1"/>
    </source>
</evidence>
<dbReference type="Gene3D" id="3.90.1300.10">
    <property type="entry name" value="Amidase signature (AS) domain"/>
    <property type="match status" value="1"/>
</dbReference>
<dbReference type="PANTHER" id="PTHR11895">
    <property type="entry name" value="TRANSAMIDASE"/>
    <property type="match status" value="1"/>
</dbReference>
<sequence length="478" mass="49995">MSGNHPLDNSVTGIAERVRSGALSAVAVVERALDAIDRLDQDVRSVVWRDDDAALARAARLDALVADGRDVPPLAGVPMTVKDLFAVAGQPQGRASLAYDDDPAPRSALLVDAAVDAGLVQVGRAAAPELGMTTSGESDRWGVTRNPWDLDRSPGGSSGGSAASVAAGIVPVSLASDGGGSIRVPAAFCGVVGLKPSRGLLPTRVQGWAGGAVEGAITRTVRDSAYVHTHLARDDRHAWTLRGGPAPDLVAALERPTPALRVGLLTEAFDPAIDVDPACAAAARGVADRLRAAGHDVVDVHPSAATAEVMDIYPRTIIPTWLALDPPPRPELLPAHVQRHLAHAAGIDATTYVREVLRFQELARQIVADLFDDLDLLVTPTTATRVPAVGEVRAELLAAGGPTSRTCAVYERTLAFTTVPSVIGSPALSLPTHVDDDGLPLGVQLVGRQRGDGLLLQVGRDLEEQLRWTDRCPSVAPR</sequence>
<dbReference type="Proteomes" id="UP001240250">
    <property type="component" value="Unassembled WGS sequence"/>
</dbReference>
<name>A0ABU0GJB6_9CELL</name>
<feature type="domain" description="Amidase" evidence="2">
    <location>
        <begin position="28"/>
        <end position="456"/>
    </location>
</feature>
<organism evidence="3 4">
    <name type="scientific">Cellulomonas iranensis</name>
    <dbReference type="NCBI Taxonomy" id="76862"/>
    <lineage>
        <taxon>Bacteria</taxon>
        <taxon>Bacillati</taxon>
        <taxon>Actinomycetota</taxon>
        <taxon>Actinomycetes</taxon>
        <taxon>Micrococcales</taxon>
        <taxon>Cellulomonadaceae</taxon>
        <taxon>Cellulomonas</taxon>
    </lineage>
</organism>
<gene>
    <name evidence="3" type="ORF">JO380_001822</name>
</gene>
<protein>
    <submittedName>
        <fullName evidence="3">Amidase</fullName>
        <ecNumber evidence="3">3.5.1.4</ecNumber>
    </submittedName>
</protein>
<dbReference type="Pfam" id="PF01425">
    <property type="entry name" value="Amidase"/>
    <property type="match status" value="1"/>
</dbReference>
<evidence type="ECO:0000256" key="1">
    <source>
        <dbReference type="ARBA" id="ARBA00009199"/>
    </source>
</evidence>
<dbReference type="InterPro" id="IPR023631">
    <property type="entry name" value="Amidase_dom"/>
</dbReference>
<comment type="similarity">
    <text evidence="1">Belongs to the amidase family.</text>
</comment>
<dbReference type="InterPro" id="IPR020556">
    <property type="entry name" value="Amidase_CS"/>
</dbReference>
<comment type="caution">
    <text evidence="3">The sequence shown here is derived from an EMBL/GenBank/DDBJ whole genome shotgun (WGS) entry which is preliminary data.</text>
</comment>
<dbReference type="GO" id="GO:0004040">
    <property type="term" value="F:amidase activity"/>
    <property type="evidence" value="ECO:0007669"/>
    <property type="project" value="UniProtKB-EC"/>
</dbReference>
<proteinExistence type="inferred from homology"/>
<dbReference type="SUPFAM" id="SSF75304">
    <property type="entry name" value="Amidase signature (AS) enzymes"/>
    <property type="match status" value="1"/>
</dbReference>
<dbReference type="InterPro" id="IPR000120">
    <property type="entry name" value="Amidase"/>
</dbReference>
<dbReference type="PROSITE" id="PS00571">
    <property type="entry name" value="AMIDASES"/>
    <property type="match status" value="1"/>
</dbReference>
<evidence type="ECO:0000259" key="2">
    <source>
        <dbReference type="Pfam" id="PF01425"/>
    </source>
</evidence>
<reference evidence="3 4" key="1">
    <citation type="submission" date="2023-07" db="EMBL/GenBank/DDBJ databases">
        <title>Sequencing the genomes of 1000 actinobacteria strains.</title>
        <authorList>
            <person name="Klenk H.-P."/>
        </authorList>
    </citation>
    <scope>NUCLEOTIDE SEQUENCE [LARGE SCALE GENOMIC DNA]</scope>
    <source>
        <strain evidence="3 4">DSM 14785</strain>
    </source>
</reference>
<dbReference type="EC" id="3.5.1.4" evidence="3"/>
<dbReference type="EMBL" id="JAUSVM010000001">
    <property type="protein sequence ID" value="MDQ0425441.1"/>
    <property type="molecule type" value="Genomic_DNA"/>
</dbReference>
<keyword evidence="3" id="KW-0378">Hydrolase</keyword>
<dbReference type="InterPro" id="IPR036928">
    <property type="entry name" value="AS_sf"/>
</dbReference>
<dbReference type="RefSeq" id="WP_082740070.1">
    <property type="nucleotide sequence ID" value="NZ_JAUSVM010000001.1"/>
</dbReference>